<reference evidence="7 8" key="1">
    <citation type="submission" date="2020-10" db="EMBL/GenBank/DDBJ databases">
        <title>Connecting structure to function with the recovery of over 1000 high-quality activated sludge metagenome-assembled genomes encoding full-length rRNA genes using long-read sequencing.</title>
        <authorList>
            <person name="Singleton C.M."/>
            <person name="Petriglieri F."/>
            <person name="Kristensen J.M."/>
            <person name="Kirkegaard R.H."/>
            <person name="Michaelsen T.Y."/>
            <person name="Andersen M.H."/>
            <person name="Karst S.M."/>
            <person name="Dueholm M.S."/>
            <person name="Nielsen P.H."/>
            <person name="Albertsen M."/>
        </authorList>
    </citation>
    <scope>NUCLEOTIDE SEQUENCE [LARGE SCALE GENOMIC DNA]</scope>
    <source>
        <strain evidence="7">OdNE_18-Q3-R46-58_MAXAC.008</strain>
    </source>
</reference>
<keyword evidence="5" id="KW-0460">Magnesium</keyword>
<dbReference type="EC" id="3.6.1.1" evidence="2"/>
<dbReference type="GO" id="GO:0006796">
    <property type="term" value="P:phosphate-containing compound metabolic process"/>
    <property type="evidence" value="ECO:0007669"/>
    <property type="project" value="InterPro"/>
</dbReference>
<organism evidence="7 8">
    <name type="scientific">Candidatus Geothrix odensensis</name>
    <dbReference type="NCBI Taxonomy" id="2954440"/>
    <lineage>
        <taxon>Bacteria</taxon>
        <taxon>Pseudomonadati</taxon>
        <taxon>Acidobacteriota</taxon>
        <taxon>Holophagae</taxon>
        <taxon>Holophagales</taxon>
        <taxon>Holophagaceae</taxon>
        <taxon>Geothrix</taxon>
    </lineage>
</organism>
<gene>
    <name evidence="7" type="ORF">IPN91_03650</name>
</gene>
<evidence type="ECO:0000256" key="1">
    <source>
        <dbReference type="ARBA" id="ARBA00001946"/>
    </source>
</evidence>
<evidence type="ECO:0000256" key="2">
    <source>
        <dbReference type="ARBA" id="ARBA00012146"/>
    </source>
</evidence>
<evidence type="ECO:0000256" key="6">
    <source>
        <dbReference type="SAM" id="SignalP"/>
    </source>
</evidence>
<comment type="caution">
    <text evidence="7">The sequence shown here is derived from an EMBL/GenBank/DDBJ whole genome shotgun (WGS) entry which is preliminary data.</text>
</comment>
<name>A0A936F069_9BACT</name>
<evidence type="ECO:0000256" key="5">
    <source>
        <dbReference type="ARBA" id="ARBA00022842"/>
    </source>
</evidence>
<dbReference type="InterPro" id="IPR008162">
    <property type="entry name" value="Pyrophosphatase"/>
</dbReference>
<dbReference type="Gene3D" id="3.90.80.10">
    <property type="entry name" value="Inorganic pyrophosphatase"/>
    <property type="match status" value="1"/>
</dbReference>
<dbReference type="GO" id="GO:0000287">
    <property type="term" value="F:magnesium ion binding"/>
    <property type="evidence" value="ECO:0007669"/>
    <property type="project" value="InterPro"/>
</dbReference>
<feature type="chain" id="PRO_5037773347" description="inorganic diphosphatase" evidence="6">
    <location>
        <begin position="23"/>
        <end position="251"/>
    </location>
</feature>
<evidence type="ECO:0000256" key="4">
    <source>
        <dbReference type="ARBA" id="ARBA00022801"/>
    </source>
</evidence>
<dbReference type="PROSITE" id="PS00387">
    <property type="entry name" value="PPASE"/>
    <property type="match status" value="1"/>
</dbReference>
<dbReference type="AlphaFoldDB" id="A0A936F069"/>
<keyword evidence="4" id="KW-0378">Hydrolase</keyword>
<accession>A0A936F069</accession>
<feature type="signal peptide" evidence="6">
    <location>
        <begin position="1"/>
        <end position="22"/>
    </location>
</feature>
<evidence type="ECO:0000313" key="7">
    <source>
        <dbReference type="EMBL" id="MBK8571739.1"/>
    </source>
</evidence>
<evidence type="ECO:0000313" key="8">
    <source>
        <dbReference type="Proteomes" id="UP000709959"/>
    </source>
</evidence>
<keyword evidence="6" id="KW-0732">Signal</keyword>
<dbReference type="EMBL" id="JADKCH010000002">
    <property type="protein sequence ID" value="MBK8571739.1"/>
    <property type="molecule type" value="Genomic_DNA"/>
</dbReference>
<dbReference type="PANTHER" id="PTHR10286">
    <property type="entry name" value="INORGANIC PYROPHOSPHATASE"/>
    <property type="match status" value="1"/>
</dbReference>
<proteinExistence type="predicted"/>
<dbReference type="InterPro" id="IPR036649">
    <property type="entry name" value="Pyrophosphatase_sf"/>
</dbReference>
<evidence type="ECO:0000256" key="3">
    <source>
        <dbReference type="ARBA" id="ARBA00022723"/>
    </source>
</evidence>
<sequence length="251" mass="26912">MKNRIITSLGFALALTAMVPLAGQGVVTPVVYVVKGEKNFKTAYDPVNVDGTLNAIIEIPAGTTAKIETLDNGTMELEQKDGAPRFVKYLAYPANYGLIPRSVLLKSKGGDGDPLDVIVLGPALPTGTVVKCRPLGVISLVDNGEVDDKIVLAPVNSIFGSLKGIEELDKKFPGVTSIIQTWWTSYKGYGKDGKLQLSSKGFKSRAAAIKIVGDAVLDYEMSVTTDADRRALDEKGNPRLYRWPGAKNLGE</sequence>
<dbReference type="SUPFAM" id="SSF50324">
    <property type="entry name" value="Inorganic pyrophosphatase"/>
    <property type="match status" value="1"/>
</dbReference>
<dbReference type="Proteomes" id="UP000709959">
    <property type="component" value="Unassembled WGS sequence"/>
</dbReference>
<dbReference type="Pfam" id="PF00719">
    <property type="entry name" value="Pyrophosphatase"/>
    <property type="match status" value="1"/>
</dbReference>
<dbReference type="GO" id="GO:0004427">
    <property type="term" value="F:inorganic diphosphate phosphatase activity"/>
    <property type="evidence" value="ECO:0007669"/>
    <property type="project" value="UniProtKB-EC"/>
</dbReference>
<protein>
    <recommendedName>
        <fullName evidence="2">inorganic diphosphatase</fullName>
        <ecNumber evidence="2">3.6.1.1</ecNumber>
    </recommendedName>
</protein>
<comment type="cofactor">
    <cofactor evidence="1">
        <name>Mg(2+)</name>
        <dbReference type="ChEBI" id="CHEBI:18420"/>
    </cofactor>
</comment>
<keyword evidence="3" id="KW-0479">Metal-binding</keyword>
<dbReference type="GO" id="GO:0005737">
    <property type="term" value="C:cytoplasm"/>
    <property type="evidence" value="ECO:0007669"/>
    <property type="project" value="InterPro"/>
</dbReference>